<feature type="compositionally biased region" description="Polar residues" evidence="4">
    <location>
        <begin position="537"/>
        <end position="551"/>
    </location>
</feature>
<proteinExistence type="predicted"/>
<evidence type="ECO:0000256" key="4">
    <source>
        <dbReference type="SAM" id="MobiDB-lite"/>
    </source>
</evidence>
<feature type="compositionally biased region" description="Polar residues" evidence="4">
    <location>
        <begin position="556"/>
        <end position="573"/>
    </location>
</feature>
<dbReference type="InterPro" id="IPR015943">
    <property type="entry name" value="WD40/YVTN_repeat-like_dom_sf"/>
</dbReference>
<dbReference type="eggNOG" id="ENOG502S551">
    <property type="taxonomic scope" value="Eukaryota"/>
</dbReference>
<gene>
    <name evidence="5" type="ORF">CTRG_01843</name>
</gene>
<dbReference type="STRING" id="294747.C5M7L1"/>
<dbReference type="Pfam" id="PF00400">
    <property type="entry name" value="WD40"/>
    <property type="match status" value="2"/>
</dbReference>
<evidence type="ECO:0000256" key="3">
    <source>
        <dbReference type="PROSITE-ProRule" id="PRU00221"/>
    </source>
</evidence>
<dbReference type="AlphaFoldDB" id="C5M7L1"/>
<evidence type="ECO:0000313" key="5">
    <source>
        <dbReference type="EMBL" id="EER34981.1"/>
    </source>
</evidence>
<keyword evidence="6" id="KW-1185">Reference proteome</keyword>
<sequence length="652" mass="72702">MSEYYEPTLLFRQNAIKRFSPSLSPISSVESLALTDSNSSIYQNSNSSWLLNNYNPKDTAILNQSCSLNRTNIKSNYWKIPDQSMNLTSMCINSNHGSNPIMAISSAKTDSNLYIYELNLFNNHLIHHHTITLPNIHAMKWINNTRYLVTGNNKGYAHLVSTPKLATRDVFNGEDGQSYDDDDESGNSAEICKRFNHRKHLKEKGSYDDVSAASPIRHLNFLNNYENLMSIYNDFLFYWDINNCEQQIRPSPITITSVAGIKNFDVLQDTNSSSVVICGRFGVSLFDLRDSKFNIPDHSEKNQSYKKLSAHVVKWNPLNTNILAAGHGDGVVRLWDVRKQESFVAELDGHNTNTVTSIEWSENDLYTGGKDGNIIHWDLSSDLALNDLSNTNSISCGLKDGFDSVQFNGKANALEAKLNQRQCGTVLPASNSNIVSMCSIKTEDDADTKIMSIDGSSFLGVHNKISESFNVNINTNKLYYTEEDIQLLIQSEISNSCGISNDTLVGDLQNYSTDSLVKPLTISRKPTAITTPIPIKSSHSPSNSIGDNSVISIHNHSNDTLVNSPTKSVSSTFESDDEFTFNTTKPRNERYSSLSSMSSNRSQVNNSTETLSTNATEVGNESPIHHFKKLVPSFNHDLNLNTNNHNNNLLLL</sequence>
<dbReference type="GeneID" id="8300106"/>
<feature type="compositionally biased region" description="Polar residues" evidence="4">
    <location>
        <begin position="608"/>
        <end position="618"/>
    </location>
</feature>
<dbReference type="KEGG" id="ctp:CTRG_01843"/>
<dbReference type="VEuPathDB" id="FungiDB:CTRG_01843"/>
<dbReference type="SMART" id="SM00320">
    <property type="entry name" value="WD40"/>
    <property type="match status" value="3"/>
</dbReference>
<evidence type="ECO:0000256" key="1">
    <source>
        <dbReference type="ARBA" id="ARBA00022574"/>
    </source>
</evidence>
<reference evidence="5 6" key="1">
    <citation type="journal article" date="2009" name="Nature">
        <title>Evolution of pathogenicity and sexual reproduction in eight Candida genomes.</title>
        <authorList>
            <person name="Butler G."/>
            <person name="Rasmussen M.D."/>
            <person name="Lin M.F."/>
            <person name="Santos M.A."/>
            <person name="Sakthikumar S."/>
            <person name="Munro C.A."/>
            <person name="Rheinbay E."/>
            <person name="Grabherr M."/>
            <person name="Forche A."/>
            <person name="Reedy J.L."/>
            <person name="Agrafioti I."/>
            <person name="Arnaud M.B."/>
            <person name="Bates S."/>
            <person name="Brown A.J."/>
            <person name="Brunke S."/>
            <person name="Costanzo M.C."/>
            <person name="Fitzpatrick D.A."/>
            <person name="de Groot P.W."/>
            <person name="Harris D."/>
            <person name="Hoyer L.L."/>
            <person name="Hube B."/>
            <person name="Klis F.M."/>
            <person name="Kodira C."/>
            <person name="Lennard N."/>
            <person name="Logue M.E."/>
            <person name="Martin R."/>
            <person name="Neiman A.M."/>
            <person name="Nikolaou E."/>
            <person name="Quail M.A."/>
            <person name="Quinn J."/>
            <person name="Santos M.C."/>
            <person name="Schmitzberger F.F."/>
            <person name="Sherlock G."/>
            <person name="Shah P."/>
            <person name="Silverstein K.A."/>
            <person name="Skrzypek M.S."/>
            <person name="Soll D."/>
            <person name="Staggs R."/>
            <person name="Stansfield I."/>
            <person name="Stumpf M.P."/>
            <person name="Sudbery P.E."/>
            <person name="Srikantha T."/>
            <person name="Zeng Q."/>
            <person name="Berman J."/>
            <person name="Berriman M."/>
            <person name="Heitman J."/>
            <person name="Gow N.A."/>
            <person name="Lorenz M.C."/>
            <person name="Birren B.W."/>
            <person name="Kellis M."/>
            <person name="Cuomo C.A."/>
        </authorList>
    </citation>
    <scope>NUCLEOTIDE SEQUENCE [LARGE SCALE GENOMIC DNA]</scope>
    <source>
        <strain evidence="6">ATCC MYA-3404 / T1</strain>
    </source>
</reference>
<accession>C5M7L1</accession>
<organism evidence="5 6">
    <name type="scientific">Candida tropicalis (strain ATCC MYA-3404 / T1)</name>
    <name type="common">Yeast</name>
    <dbReference type="NCBI Taxonomy" id="294747"/>
    <lineage>
        <taxon>Eukaryota</taxon>
        <taxon>Fungi</taxon>
        <taxon>Dikarya</taxon>
        <taxon>Ascomycota</taxon>
        <taxon>Saccharomycotina</taxon>
        <taxon>Pichiomycetes</taxon>
        <taxon>Debaryomycetaceae</taxon>
        <taxon>Candida/Lodderomyces clade</taxon>
        <taxon>Candida</taxon>
    </lineage>
</organism>
<evidence type="ECO:0000256" key="2">
    <source>
        <dbReference type="ARBA" id="ARBA00022737"/>
    </source>
</evidence>
<dbReference type="SUPFAM" id="SSF50978">
    <property type="entry name" value="WD40 repeat-like"/>
    <property type="match status" value="1"/>
</dbReference>
<feature type="region of interest" description="Disordered" evidence="4">
    <location>
        <begin position="556"/>
        <end position="618"/>
    </location>
</feature>
<feature type="repeat" description="WD" evidence="3">
    <location>
        <begin position="348"/>
        <end position="387"/>
    </location>
</feature>
<dbReference type="Proteomes" id="UP000002037">
    <property type="component" value="Unassembled WGS sequence"/>
</dbReference>
<name>C5M7L1_CANTT</name>
<dbReference type="RefSeq" id="XP_002547536.1">
    <property type="nucleotide sequence ID" value="XM_002547490.1"/>
</dbReference>
<keyword evidence="1 3" id="KW-0853">WD repeat</keyword>
<dbReference type="EMBL" id="GG692396">
    <property type="protein sequence ID" value="EER34981.1"/>
    <property type="molecule type" value="Genomic_DNA"/>
</dbReference>
<keyword evidence="2" id="KW-0677">Repeat</keyword>
<dbReference type="InterPro" id="IPR001680">
    <property type="entry name" value="WD40_rpt"/>
</dbReference>
<dbReference type="InterPro" id="IPR036322">
    <property type="entry name" value="WD40_repeat_dom_sf"/>
</dbReference>
<dbReference type="HOGENOM" id="CLU_016851_0_0_1"/>
<dbReference type="Gene3D" id="2.130.10.10">
    <property type="entry name" value="YVTN repeat-like/Quinoprotein amine dehydrogenase"/>
    <property type="match status" value="1"/>
</dbReference>
<feature type="repeat" description="WD" evidence="3">
    <location>
        <begin position="313"/>
        <end position="345"/>
    </location>
</feature>
<feature type="compositionally biased region" description="Low complexity" evidence="4">
    <location>
        <begin position="591"/>
        <end position="607"/>
    </location>
</feature>
<dbReference type="PROSITE" id="PS50082">
    <property type="entry name" value="WD_REPEATS_2"/>
    <property type="match status" value="2"/>
</dbReference>
<dbReference type="PANTHER" id="PTHR22850">
    <property type="entry name" value="WD40 REPEAT FAMILY"/>
    <property type="match status" value="1"/>
</dbReference>
<feature type="region of interest" description="Disordered" evidence="4">
    <location>
        <begin position="532"/>
        <end position="551"/>
    </location>
</feature>
<evidence type="ECO:0000313" key="6">
    <source>
        <dbReference type="Proteomes" id="UP000002037"/>
    </source>
</evidence>
<dbReference type="OrthoDB" id="361494at2759"/>
<dbReference type="InterPro" id="IPR050459">
    <property type="entry name" value="WD_repeat_RBAP46/RBAP48/MSI1"/>
</dbReference>
<protein>
    <submittedName>
        <fullName evidence="5">Uncharacterized protein</fullName>
    </submittedName>
</protein>